<dbReference type="Gene3D" id="1.10.287.1120">
    <property type="entry name" value="Bipartite methylase S protein"/>
    <property type="match status" value="1"/>
</dbReference>
<accession>A0ABQ2PMK5</accession>
<evidence type="ECO:0000256" key="1">
    <source>
        <dbReference type="ARBA" id="ARBA00010923"/>
    </source>
</evidence>
<dbReference type="Pfam" id="PF01420">
    <property type="entry name" value="Methylase_S"/>
    <property type="match status" value="1"/>
</dbReference>
<feature type="domain" description="Type I restriction modification DNA specificity" evidence="4">
    <location>
        <begin position="37"/>
        <end position="188"/>
    </location>
</feature>
<evidence type="ECO:0000256" key="3">
    <source>
        <dbReference type="ARBA" id="ARBA00023125"/>
    </source>
</evidence>
<dbReference type="PANTHER" id="PTHR30408:SF12">
    <property type="entry name" value="TYPE I RESTRICTION ENZYME MJAVIII SPECIFICITY SUBUNIT"/>
    <property type="match status" value="1"/>
</dbReference>
<dbReference type="SUPFAM" id="SSF116734">
    <property type="entry name" value="DNA methylase specificity domain"/>
    <property type="match status" value="2"/>
</dbReference>
<dbReference type="InterPro" id="IPR000055">
    <property type="entry name" value="Restrct_endonuc_typeI_TRD"/>
</dbReference>
<evidence type="ECO:0000313" key="5">
    <source>
        <dbReference type="EMBL" id="GGP26840.1"/>
    </source>
</evidence>
<reference evidence="6" key="1">
    <citation type="journal article" date="2019" name="Int. J. Syst. Evol. Microbiol.">
        <title>The Global Catalogue of Microorganisms (GCM) 10K type strain sequencing project: providing services to taxonomists for standard genome sequencing and annotation.</title>
        <authorList>
            <consortium name="The Broad Institute Genomics Platform"/>
            <consortium name="The Broad Institute Genome Sequencing Center for Infectious Disease"/>
            <person name="Wu L."/>
            <person name="Ma J."/>
        </authorList>
    </citation>
    <scope>NUCLEOTIDE SEQUENCE [LARGE SCALE GENOMIC DNA]</scope>
    <source>
        <strain evidence="6">CGMCC 1.8860</strain>
    </source>
</reference>
<dbReference type="InterPro" id="IPR044946">
    <property type="entry name" value="Restrct_endonuc_typeI_TRD_sf"/>
</dbReference>
<dbReference type="InterPro" id="IPR052021">
    <property type="entry name" value="Type-I_RS_S_subunit"/>
</dbReference>
<dbReference type="Gene3D" id="3.90.220.20">
    <property type="entry name" value="DNA methylase specificity domains"/>
    <property type="match status" value="2"/>
</dbReference>
<organism evidence="5 6">
    <name type="scientific">Silvimonas amylolytica</name>
    <dbReference type="NCBI Taxonomy" id="449663"/>
    <lineage>
        <taxon>Bacteria</taxon>
        <taxon>Pseudomonadati</taxon>
        <taxon>Pseudomonadota</taxon>
        <taxon>Betaproteobacteria</taxon>
        <taxon>Neisseriales</taxon>
        <taxon>Chitinibacteraceae</taxon>
        <taxon>Silvimonas</taxon>
    </lineage>
</organism>
<keyword evidence="6" id="KW-1185">Reference proteome</keyword>
<comment type="similarity">
    <text evidence="1">Belongs to the type-I restriction system S methylase family.</text>
</comment>
<gene>
    <name evidence="5" type="ORF">GCM10010971_26590</name>
</gene>
<name>A0ABQ2PMK5_9NEIS</name>
<evidence type="ECO:0000259" key="4">
    <source>
        <dbReference type="Pfam" id="PF01420"/>
    </source>
</evidence>
<protein>
    <submittedName>
        <fullName evidence="5">Type I restriction-modification protein subunit S</fullName>
    </submittedName>
</protein>
<evidence type="ECO:0000256" key="2">
    <source>
        <dbReference type="ARBA" id="ARBA00022747"/>
    </source>
</evidence>
<proteinExistence type="inferred from homology"/>
<evidence type="ECO:0000313" key="6">
    <source>
        <dbReference type="Proteomes" id="UP000621859"/>
    </source>
</evidence>
<comment type="caution">
    <text evidence="5">The sequence shown here is derived from an EMBL/GenBank/DDBJ whole genome shotgun (WGS) entry which is preliminary data.</text>
</comment>
<dbReference type="EMBL" id="BMLY01000004">
    <property type="protein sequence ID" value="GGP26840.1"/>
    <property type="molecule type" value="Genomic_DNA"/>
</dbReference>
<keyword evidence="2" id="KW-0680">Restriction system</keyword>
<dbReference type="Proteomes" id="UP000621859">
    <property type="component" value="Unassembled WGS sequence"/>
</dbReference>
<dbReference type="PANTHER" id="PTHR30408">
    <property type="entry name" value="TYPE-1 RESTRICTION ENZYME ECOKI SPECIFICITY PROTEIN"/>
    <property type="match status" value="1"/>
</dbReference>
<dbReference type="CDD" id="cd17275">
    <property type="entry name" value="RMtype1_S_MjaORF132P-TRD1-CR1_like"/>
    <property type="match status" value="1"/>
</dbReference>
<sequence length="448" mass="48466">MSLPRYGEYKDSGMLWLGHIPAHWELTRLKYLLSGVGAGGTPDTDKEGYWSLDDSGTPWVAIGDLSGRANVLETAKSLTGDGIASKGLTIWPPGTLLFSMYASLGHTAELMVPAAINQAILALQPTKQTNQRFLNRWLEFLKPRLKEQASSNTQDNLNAEKVRNLLALAIPIEEQTAIAAFLDREAAKIDALIAEQEKLIALLAEKRQATISHVVTRGLNPAAPMKDSGVEWLGEVPAHWVITSLGKVASERCDGPFGSGIKSEHYTEEGAIVVRLQNIRAGAFNIGEPVYLDMVYFQSELRHHEVFEGDLLVAGLGDGNNLLGRACVAPEGLGPALVKADCFRFRLNTEQAISEFVAWQLNAGAAYDAGVLATGTTRSRIPLSTMASRKVALPPAHEQRAVADFIRCENSKLDALSLAADRAILLLGERRSALIAAAVTGQIDVRNV</sequence>
<keyword evidence="3" id="KW-0238">DNA-binding</keyword>